<dbReference type="PANTHER" id="PTHR42891:SF1">
    <property type="entry name" value="D-GLYCERO-BETA-D-MANNO-HEPTOSE-1,7-BISPHOSPHATE 7-PHOSPHATASE"/>
    <property type="match status" value="1"/>
</dbReference>
<keyword evidence="5 7" id="KW-0119">Carbohydrate metabolism</keyword>
<evidence type="ECO:0000256" key="7">
    <source>
        <dbReference type="PIRNR" id="PIRNR004682"/>
    </source>
</evidence>
<keyword evidence="3" id="KW-0479">Metal-binding</keyword>
<comment type="subcellular location">
    <subcellularLocation>
        <location evidence="1 7">Cytoplasm</location>
    </subcellularLocation>
</comment>
<dbReference type="SUPFAM" id="SSF56784">
    <property type="entry name" value="HAD-like"/>
    <property type="match status" value="1"/>
</dbReference>
<proteinExistence type="inferred from homology"/>
<reference evidence="8 9" key="1">
    <citation type="journal article" date="2022" name="Int. J. Syst. Evol. Microbiol.">
        <title>Noviherbaspirillum aridicola sp. nov., isolated from an arid soil in Pakistan.</title>
        <authorList>
            <person name="Khan I.U."/>
            <person name="Saqib M."/>
            <person name="Amin A."/>
            <person name="Hussain F."/>
            <person name="Li L."/>
            <person name="Liu Y.H."/>
            <person name="Fang B.Z."/>
            <person name="Ahmed I."/>
            <person name="Li W.J."/>
        </authorList>
    </citation>
    <scope>NUCLEOTIDE SEQUENCE [LARGE SCALE GENOMIC DNA]</scope>
    <source>
        <strain evidence="8 9">NCCP-691</strain>
    </source>
</reference>
<sequence>MVPKFIILDRDGVINHDSDEFIKSPAEWIPIPGSLEAIARLNQAGYRVVVASNQSGIARGLFNMVTLNAIHQKLHDAAQRVGADIDAIFFCPHAADDNCDCRKPKPGMLQEIGRRFDISLKGVPTVGDSLRDLQAGYVCGCTPHLVRTGKGERTLAKGGLPPGTRVHDHLAAFVDDLLGRKPETASAA</sequence>
<evidence type="ECO:0000256" key="6">
    <source>
        <dbReference type="ARBA" id="ARBA00031828"/>
    </source>
</evidence>
<dbReference type="InterPro" id="IPR004446">
    <property type="entry name" value="Heptose_bisP_phosphatase"/>
</dbReference>
<dbReference type="CDD" id="cd07503">
    <property type="entry name" value="HAD_HisB-N"/>
    <property type="match status" value="1"/>
</dbReference>
<dbReference type="EC" id="3.1.3.-" evidence="7"/>
<dbReference type="NCBIfam" id="TIGR01662">
    <property type="entry name" value="HAD-SF-IIIA"/>
    <property type="match status" value="1"/>
</dbReference>
<comment type="caution">
    <text evidence="8">The sequence shown here is derived from an EMBL/GenBank/DDBJ whole genome shotgun (WGS) entry which is preliminary data.</text>
</comment>
<dbReference type="InterPro" id="IPR036412">
    <property type="entry name" value="HAD-like_sf"/>
</dbReference>
<evidence type="ECO:0000256" key="2">
    <source>
        <dbReference type="ARBA" id="ARBA00022490"/>
    </source>
</evidence>
<dbReference type="InterPro" id="IPR006543">
    <property type="entry name" value="Histidinol-phos"/>
</dbReference>
<dbReference type="PANTHER" id="PTHR42891">
    <property type="entry name" value="D-GLYCERO-BETA-D-MANNO-HEPTOSE-1,7-BISPHOSPHATE 7-PHOSPHATASE"/>
    <property type="match status" value="1"/>
</dbReference>
<evidence type="ECO:0000256" key="3">
    <source>
        <dbReference type="ARBA" id="ARBA00022723"/>
    </source>
</evidence>
<organism evidence="8 9">
    <name type="scientific">Noviherbaspirillum aridicola</name>
    <dbReference type="NCBI Taxonomy" id="2849687"/>
    <lineage>
        <taxon>Bacteria</taxon>
        <taxon>Pseudomonadati</taxon>
        <taxon>Pseudomonadota</taxon>
        <taxon>Betaproteobacteria</taxon>
        <taxon>Burkholderiales</taxon>
        <taxon>Oxalobacteraceae</taxon>
        <taxon>Noviherbaspirillum</taxon>
    </lineage>
</organism>
<keyword evidence="4 7" id="KW-0378">Hydrolase</keyword>
<dbReference type="RefSeq" id="WP_220809405.1">
    <property type="nucleotide sequence ID" value="NZ_BPMK01000013.1"/>
</dbReference>
<dbReference type="NCBIfam" id="TIGR01656">
    <property type="entry name" value="Histidinol-ppas"/>
    <property type="match status" value="1"/>
</dbReference>
<keyword evidence="2 7" id="KW-0963">Cytoplasm</keyword>
<name>A0ABQ4Q6X3_9BURK</name>
<evidence type="ECO:0000256" key="4">
    <source>
        <dbReference type="ARBA" id="ARBA00022801"/>
    </source>
</evidence>
<dbReference type="Pfam" id="PF13242">
    <property type="entry name" value="Hydrolase_like"/>
    <property type="match status" value="1"/>
</dbReference>
<protein>
    <recommendedName>
        <fullName evidence="6 7">D,D-heptose 1,7-bisphosphate phosphatase</fullName>
        <ecNumber evidence="7">3.1.3.-</ecNumber>
    </recommendedName>
</protein>
<evidence type="ECO:0000313" key="8">
    <source>
        <dbReference type="EMBL" id="GIZ52979.1"/>
    </source>
</evidence>
<dbReference type="PIRSF" id="PIRSF004682">
    <property type="entry name" value="GmhB"/>
    <property type="match status" value="1"/>
</dbReference>
<evidence type="ECO:0000313" key="9">
    <source>
        <dbReference type="Proteomes" id="UP000887222"/>
    </source>
</evidence>
<comment type="similarity">
    <text evidence="7">Belongs to the gmhB family.</text>
</comment>
<dbReference type="EMBL" id="BPMK01000013">
    <property type="protein sequence ID" value="GIZ52979.1"/>
    <property type="molecule type" value="Genomic_DNA"/>
</dbReference>
<dbReference type="Proteomes" id="UP000887222">
    <property type="component" value="Unassembled WGS sequence"/>
</dbReference>
<dbReference type="Gene3D" id="3.40.50.1000">
    <property type="entry name" value="HAD superfamily/HAD-like"/>
    <property type="match status" value="1"/>
</dbReference>
<keyword evidence="9" id="KW-1185">Reference proteome</keyword>
<gene>
    <name evidence="8" type="ORF">NCCP691_29930</name>
</gene>
<dbReference type="InterPro" id="IPR023214">
    <property type="entry name" value="HAD_sf"/>
</dbReference>
<dbReference type="NCBIfam" id="NF006506">
    <property type="entry name" value="PRK08942.1"/>
    <property type="match status" value="1"/>
</dbReference>
<accession>A0ABQ4Q6X3</accession>
<evidence type="ECO:0000256" key="5">
    <source>
        <dbReference type="ARBA" id="ARBA00023277"/>
    </source>
</evidence>
<evidence type="ECO:0000256" key="1">
    <source>
        <dbReference type="ARBA" id="ARBA00004496"/>
    </source>
</evidence>
<dbReference type="InterPro" id="IPR006549">
    <property type="entry name" value="HAD-SF_hydro_IIIA"/>
</dbReference>